<comment type="similarity">
    <text evidence="6">Belongs to the HSP33 family.</text>
</comment>
<dbReference type="InterPro" id="IPR023212">
    <property type="entry name" value="Hsp33_helix_hairpin_bin_dom_sf"/>
</dbReference>
<dbReference type="Pfam" id="PF01430">
    <property type="entry name" value="HSP33"/>
    <property type="match status" value="1"/>
</dbReference>
<comment type="function">
    <text evidence="6">Redox regulated molecular chaperone. Protects both thermally unfolding and oxidatively damaged proteins from irreversible aggregation. Plays an important role in the bacterial defense system toward oxidative stress.</text>
</comment>
<proteinExistence type="inferred from homology"/>
<dbReference type="CDD" id="cd00498">
    <property type="entry name" value="Hsp33"/>
    <property type="match status" value="1"/>
</dbReference>
<organism evidence="7 8">
    <name type="scientific">Edwardsiella anguillarum ET080813</name>
    <dbReference type="NCBI Taxonomy" id="667120"/>
    <lineage>
        <taxon>Bacteria</taxon>
        <taxon>Pseudomonadati</taxon>
        <taxon>Pseudomonadota</taxon>
        <taxon>Gammaproteobacteria</taxon>
        <taxon>Enterobacterales</taxon>
        <taxon>Hafniaceae</taxon>
        <taxon>Edwardsiella</taxon>
    </lineage>
</organism>
<dbReference type="AlphaFoldDB" id="A0A076LIZ6"/>
<protein>
    <recommendedName>
        <fullName evidence="6">33 kDa chaperonin</fullName>
    </recommendedName>
    <alternativeName>
        <fullName evidence="6">Heat shock protein 33 homolog</fullName>
        <shortName evidence="6">HSP33</shortName>
    </alternativeName>
</protein>
<dbReference type="PANTHER" id="PTHR30111">
    <property type="entry name" value="33 KDA CHAPERONIN"/>
    <property type="match status" value="1"/>
</dbReference>
<dbReference type="SUPFAM" id="SSF118352">
    <property type="entry name" value="HSP33 redox switch-like"/>
    <property type="match status" value="1"/>
</dbReference>
<comment type="subcellular location">
    <subcellularLocation>
        <location evidence="6">Cytoplasm</location>
    </subcellularLocation>
</comment>
<keyword evidence="3 6" id="KW-1015">Disulfide bond</keyword>
<dbReference type="PIRSF" id="PIRSF005261">
    <property type="entry name" value="Heat_shock_Hsp33"/>
    <property type="match status" value="1"/>
</dbReference>
<dbReference type="SUPFAM" id="SSF64397">
    <property type="entry name" value="Hsp33 domain"/>
    <property type="match status" value="1"/>
</dbReference>
<dbReference type="KEGG" id="ete:ETEE_1500"/>
<dbReference type="GO" id="GO:0005737">
    <property type="term" value="C:cytoplasm"/>
    <property type="evidence" value="ECO:0007669"/>
    <property type="project" value="UniProtKB-SubCell"/>
</dbReference>
<dbReference type="InterPro" id="IPR000397">
    <property type="entry name" value="Heat_shock_Hsp33"/>
</dbReference>
<dbReference type="HOGENOM" id="CLU_054493_0_0_6"/>
<dbReference type="GO" id="GO:0042026">
    <property type="term" value="P:protein refolding"/>
    <property type="evidence" value="ECO:0007669"/>
    <property type="project" value="TreeGrafter"/>
</dbReference>
<evidence type="ECO:0000256" key="5">
    <source>
        <dbReference type="ARBA" id="ARBA00023284"/>
    </source>
</evidence>
<comment type="PTM">
    <text evidence="6">Under oxidizing conditions two disulfide bonds are formed involving the reactive cysteines. Under reducing conditions zinc is bound to the reactive cysteines and the protein is inactive.</text>
</comment>
<evidence type="ECO:0000313" key="7">
    <source>
        <dbReference type="EMBL" id="AIJ07951.1"/>
    </source>
</evidence>
<dbReference type="NCBIfam" id="NF001033">
    <property type="entry name" value="PRK00114.1"/>
    <property type="match status" value="1"/>
</dbReference>
<dbReference type="PANTHER" id="PTHR30111:SF1">
    <property type="entry name" value="33 KDA CHAPERONIN"/>
    <property type="match status" value="1"/>
</dbReference>
<keyword evidence="2 6" id="KW-0862">Zinc</keyword>
<evidence type="ECO:0000256" key="3">
    <source>
        <dbReference type="ARBA" id="ARBA00023157"/>
    </source>
</evidence>
<dbReference type="GeneID" id="33939126"/>
<accession>A0A076LIZ6</accession>
<evidence type="ECO:0000256" key="1">
    <source>
        <dbReference type="ARBA" id="ARBA00022490"/>
    </source>
</evidence>
<dbReference type="EMBL" id="CP006664">
    <property type="protein sequence ID" value="AIJ07951.1"/>
    <property type="molecule type" value="Genomic_DNA"/>
</dbReference>
<dbReference type="InterPro" id="IPR016154">
    <property type="entry name" value="Heat_shock_Hsp33_C"/>
</dbReference>
<dbReference type="GO" id="GO:0051082">
    <property type="term" value="F:unfolded protein binding"/>
    <property type="evidence" value="ECO:0007669"/>
    <property type="project" value="UniProtKB-UniRule"/>
</dbReference>
<feature type="disulfide bond" description="Redox-active" evidence="6">
    <location>
        <begin position="263"/>
        <end position="266"/>
    </location>
</feature>
<keyword evidence="1 6" id="KW-0963">Cytoplasm</keyword>
<dbReference type="Proteomes" id="UP000028681">
    <property type="component" value="Chromosome"/>
</dbReference>
<dbReference type="HAMAP" id="MF_00117">
    <property type="entry name" value="HslO"/>
    <property type="match status" value="1"/>
</dbReference>
<dbReference type="Gene3D" id="3.55.30.10">
    <property type="entry name" value="Hsp33 domain"/>
    <property type="match status" value="1"/>
</dbReference>
<gene>
    <name evidence="7" type="primary">hsiO</name>
    <name evidence="6" type="synonym">hslO</name>
    <name evidence="7" type="ORF">ETEE_1500</name>
</gene>
<evidence type="ECO:0000256" key="2">
    <source>
        <dbReference type="ARBA" id="ARBA00022833"/>
    </source>
</evidence>
<keyword evidence="4 6" id="KW-0143">Chaperone</keyword>
<evidence type="ECO:0000313" key="8">
    <source>
        <dbReference type="Proteomes" id="UP000028681"/>
    </source>
</evidence>
<evidence type="ECO:0000256" key="4">
    <source>
        <dbReference type="ARBA" id="ARBA00023186"/>
    </source>
</evidence>
<keyword evidence="5 6" id="KW-0676">Redox-active center</keyword>
<evidence type="ECO:0000256" key="6">
    <source>
        <dbReference type="HAMAP-Rule" id="MF_00117"/>
    </source>
</evidence>
<reference evidence="7 8" key="1">
    <citation type="journal article" date="2012" name="PLoS ONE">
        <title>Edwardsiella comparative phylogenomics reveal the new intra/inter-species taxonomic relationships, virulence evolution and niche adaptation mechanisms.</title>
        <authorList>
            <person name="Yang M."/>
            <person name="Lv Y."/>
            <person name="Xiao J."/>
            <person name="Wu H."/>
            <person name="Zheng H."/>
            <person name="Liu Q."/>
            <person name="Zhang Y."/>
            <person name="Wang Q."/>
        </authorList>
    </citation>
    <scope>NUCLEOTIDE SEQUENCE [LARGE SCALE GENOMIC DNA]</scope>
    <source>
        <strain evidence="8">080813</strain>
    </source>
</reference>
<dbReference type="InterPro" id="IPR016153">
    <property type="entry name" value="Heat_shock_Hsp33_N"/>
</dbReference>
<sequence>MSHHDQLHRYLFDHLAVRGELVNASATYTRILENHDYPAAVRVLLGELLVATSLLTATLKFDGDITVQLQGDGPLKLAVINGNHRQEMRGVARLQGDIADGSSLKHMLGNGVMVITITPKEGERYQGVVALEGETLASCLEAYFMQSEQLPTRLFMFTGEQDGQPAAAGMLLQILPTQPNNLDDLTHLSHLTATVTPQELFTLPADEVLYRLYNQEQVTLFEPQPITFRCGCSRERSASALMSLPPQQLEELLAERGSIDIHCDYCGSHYLFDRVDIDALRAGAQPGEAGPLH</sequence>
<feature type="disulfide bond" description="Redox-active" evidence="6">
    <location>
        <begin position="230"/>
        <end position="232"/>
    </location>
</feature>
<dbReference type="GO" id="GO:0044183">
    <property type="term" value="F:protein folding chaperone"/>
    <property type="evidence" value="ECO:0007669"/>
    <property type="project" value="TreeGrafter"/>
</dbReference>
<dbReference type="Gene3D" id="1.10.287.480">
    <property type="entry name" value="helix hairpin bin"/>
    <property type="match status" value="1"/>
</dbReference>
<dbReference type="Gene3D" id="3.90.1280.10">
    <property type="entry name" value="HSP33 redox switch-like"/>
    <property type="match status" value="1"/>
</dbReference>
<name>A0A076LIZ6_9GAMM</name>
<dbReference type="RefSeq" id="WP_034163875.1">
    <property type="nucleotide sequence ID" value="NZ_CP006664.1"/>
</dbReference>